<sequence>MPPQGPPSSVYAFDRGYRPGRFDRFLDQVDMGVNVGGLVRVNREELKAKHAEQHHLLARLHHNLDTAELNLKNFLNEDDGREKGRKGLDDLELAREISVEDAYARRDIGTAMGLEMANKNLRIELSVRARVLNQKAMALDKSIQEAEKRTALIKHNIVRAQRRLHELEMKLRPVGGLMDGMNH</sequence>
<proteinExistence type="predicted"/>
<accession>A0ABR3WQG7</accession>
<keyword evidence="1" id="KW-0175">Coiled coil</keyword>
<evidence type="ECO:0000313" key="2">
    <source>
        <dbReference type="EMBL" id="KAL1865907.1"/>
    </source>
</evidence>
<organism evidence="2 3">
    <name type="scientific">Diaporthe australafricana</name>
    <dbReference type="NCBI Taxonomy" id="127596"/>
    <lineage>
        <taxon>Eukaryota</taxon>
        <taxon>Fungi</taxon>
        <taxon>Dikarya</taxon>
        <taxon>Ascomycota</taxon>
        <taxon>Pezizomycotina</taxon>
        <taxon>Sordariomycetes</taxon>
        <taxon>Sordariomycetidae</taxon>
        <taxon>Diaporthales</taxon>
        <taxon>Diaporthaceae</taxon>
        <taxon>Diaporthe</taxon>
    </lineage>
</organism>
<name>A0ABR3WQG7_9PEZI</name>
<reference evidence="2 3" key="1">
    <citation type="journal article" date="2024" name="IMA Fungus">
        <title>IMA Genome - F19 : A genome assembly and annotation guide to empower mycologists, including annotated draft genome sequences of Ceratocystis pirilliformis, Diaporthe australafricana, Fusarium ophioides, Paecilomyces lecythidis, and Sporothrix stenoceras.</title>
        <authorList>
            <person name="Aylward J."/>
            <person name="Wilson A.M."/>
            <person name="Visagie C.M."/>
            <person name="Spraker J."/>
            <person name="Barnes I."/>
            <person name="Buitendag C."/>
            <person name="Ceriani C."/>
            <person name="Del Mar Angel L."/>
            <person name="du Plessis D."/>
            <person name="Fuchs T."/>
            <person name="Gasser K."/>
            <person name="Kramer D."/>
            <person name="Li W."/>
            <person name="Munsamy K."/>
            <person name="Piso A."/>
            <person name="Price J.L."/>
            <person name="Sonnekus B."/>
            <person name="Thomas C."/>
            <person name="van der Nest A."/>
            <person name="van Dijk A."/>
            <person name="van Heerden A."/>
            <person name="van Vuuren N."/>
            <person name="Yilmaz N."/>
            <person name="Duong T.A."/>
            <person name="van der Merwe N.A."/>
            <person name="Wingfield M.J."/>
            <person name="Wingfield B.D."/>
        </authorList>
    </citation>
    <scope>NUCLEOTIDE SEQUENCE [LARGE SCALE GENOMIC DNA]</scope>
    <source>
        <strain evidence="2 3">CMW 18300</strain>
    </source>
</reference>
<protein>
    <submittedName>
        <fullName evidence="2">Uncharacterized protein</fullName>
    </submittedName>
</protein>
<dbReference type="EMBL" id="JAWRVE010000059">
    <property type="protein sequence ID" value="KAL1865907.1"/>
    <property type="molecule type" value="Genomic_DNA"/>
</dbReference>
<evidence type="ECO:0000313" key="3">
    <source>
        <dbReference type="Proteomes" id="UP001583177"/>
    </source>
</evidence>
<feature type="coiled-coil region" evidence="1">
    <location>
        <begin position="129"/>
        <end position="163"/>
    </location>
</feature>
<evidence type="ECO:0000256" key="1">
    <source>
        <dbReference type="SAM" id="Coils"/>
    </source>
</evidence>
<comment type="caution">
    <text evidence="2">The sequence shown here is derived from an EMBL/GenBank/DDBJ whole genome shotgun (WGS) entry which is preliminary data.</text>
</comment>
<gene>
    <name evidence="2" type="ORF">Daus18300_007019</name>
</gene>
<dbReference type="Proteomes" id="UP001583177">
    <property type="component" value="Unassembled WGS sequence"/>
</dbReference>
<keyword evidence="3" id="KW-1185">Reference proteome</keyword>